<dbReference type="RefSeq" id="WP_343880031.1">
    <property type="nucleotide sequence ID" value="NZ_BAAAIJ010000047.1"/>
</dbReference>
<proteinExistence type="predicted"/>
<comment type="caution">
    <text evidence="2">The sequence shown here is derived from an EMBL/GenBank/DDBJ whole genome shotgun (WGS) entry which is preliminary data.</text>
</comment>
<reference evidence="3" key="1">
    <citation type="journal article" date="2019" name="Int. J. Syst. Evol. Microbiol.">
        <title>The Global Catalogue of Microorganisms (GCM) 10K type strain sequencing project: providing services to taxonomists for standard genome sequencing and annotation.</title>
        <authorList>
            <consortium name="The Broad Institute Genomics Platform"/>
            <consortium name="The Broad Institute Genome Sequencing Center for Infectious Disease"/>
            <person name="Wu L."/>
            <person name="Ma J."/>
        </authorList>
    </citation>
    <scope>NUCLEOTIDE SEQUENCE [LARGE SCALE GENOMIC DNA]</scope>
    <source>
        <strain evidence="3">JCM 11496</strain>
    </source>
</reference>
<evidence type="ECO:0000313" key="2">
    <source>
        <dbReference type="EMBL" id="MFD1846177.1"/>
    </source>
</evidence>
<evidence type="ECO:0000256" key="1">
    <source>
        <dbReference type="SAM" id="Phobius"/>
    </source>
</evidence>
<accession>A0ABW4Q5G5</accession>
<evidence type="ECO:0000313" key="3">
    <source>
        <dbReference type="Proteomes" id="UP001597307"/>
    </source>
</evidence>
<gene>
    <name evidence="2" type="ORF">ACFSFX_06150</name>
</gene>
<name>A0ABW4Q5G5_9MICC</name>
<organism evidence="2 3">
    <name type="scientific">Arthrobacter flavus</name>
    <dbReference type="NCBI Taxonomy" id="95172"/>
    <lineage>
        <taxon>Bacteria</taxon>
        <taxon>Bacillati</taxon>
        <taxon>Actinomycetota</taxon>
        <taxon>Actinomycetes</taxon>
        <taxon>Micrococcales</taxon>
        <taxon>Micrococcaceae</taxon>
        <taxon>Arthrobacter</taxon>
    </lineage>
</organism>
<keyword evidence="1" id="KW-1133">Transmembrane helix</keyword>
<keyword evidence="1" id="KW-0812">Transmembrane</keyword>
<keyword evidence="3" id="KW-1185">Reference proteome</keyword>
<protein>
    <submittedName>
        <fullName evidence="2">Type II secretion system F family protein</fullName>
    </submittedName>
</protein>
<dbReference type="Proteomes" id="UP001597307">
    <property type="component" value="Unassembled WGS sequence"/>
</dbReference>
<keyword evidence="1" id="KW-0472">Membrane</keyword>
<dbReference type="EMBL" id="JBHUGA010000011">
    <property type="protein sequence ID" value="MFD1846177.1"/>
    <property type="molecule type" value="Genomic_DNA"/>
</dbReference>
<feature type="transmembrane region" description="Helical" evidence="1">
    <location>
        <begin position="225"/>
        <end position="246"/>
    </location>
</feature>
<dbReference type="PANTHER" id="PTHR35007">
    <property type="entry name" value="INTEGRAL MEMBRANE PROTEIN-RELATED"/>
    <property type="match status" value="1"/>
</dbReference>
<dbReference type="PANTHER" id="PTHR35007:SF4">
    <property type="entry name" value="CONSERVED TRANSMEMBRANE PROTEIN-RELATED"/>
    <property type="match status" value="1"/>
</dbReference>
<sequence>MIGIAVGALLVAAFLILAVPETWRRDLKNAREPSRFRYRIAAIRKLVRPVEVAPSELPLFVYQLTALLEAGRAPHQLWQDMTVVYSAASGERNPGTAPGFDQVALPVVRAAQQAAVLGAGVPEVLRRAAADPHERERWRLGRARIPPADCSGMWRDLAVCLELSERSGAPLVEVLGRYAAQLEQSLGAAASRATALAGPAATARLLGWLPIFGLGLGYLTGAQPLAILFGSLPGLMLLGAGSLLMVGGRVWSYRLVAAAARDG</sequence>